<name>A0ACC1IIE5_9FUNG</name>
<accession>A0ACC1IIE5</accession>
<comment type="caution">
    <text evidence="1">The sequence shown here is derived from an EMBL/GenBank/DDBJ whole genome shotgun (WGS) entry which is preliminary data.</text>
</comment>
<keyword evidence="2" id="KW-1185">Reference proteome</keyword>
<protein>
    <submittedName>
        <fullName evidence="1">Uncharacterized protein</fullName>
    </submittedName>
</protein>
<sequence length="101" mass="11388">MTFMLMIFAIIGSLGFGQTHRCLTSGKTQIVDWVHSTFVLIFLQSIMPLVNGKCFRRYIYRTHYEDFDKFLALCNSAANTNPASLENTLCSTLTVSSIMGH</sequence>
<organism evidence="1 2">
    <name type="scientific">Kickxella alabastrina</name>
    <dbReference type="NCBI Taxonomy" id="61397"/>
    <lineage>
        <taxon>Eukaryota</taxon>
        <taxon>Fungi</taxon>
        <taxon>Fungi incertae sedis</taxon>
        <taxon>Zoopagomycota</taxon>
        <taxon>Kickxellomycotina</taxon>
        <taxon>Kickxellomycetes</taxon>
        <taxon>Kickxellales</taxon>
        <taxon>Kickxellaceae</taxon>
        <taxon>Kickxella</taxon>
    </lineage>
</organism>
<gene>
    <name evidence="1" type="ORF">LPJ66_004268</name>
</gene>
<evidence type="ECO:0000313" key="1">
    <source>
        <dbReference type="EMBL" id="KAJ1895986.1"/>
    </source>
</evidence>
<evidence type="ECO:0000313" key="2">
    <source>
        <dbReference type="Proteomes" id="UP001150581"/>
    </source>
</evidence>
<dbReference type="EMBL" id="JANBPG010000501">
    <property type="protein sequence ID" value="KAJ1895986.1"/>
    <property type="molecule type" value="Genomic_DNA"/>
</dbReference>
<proteinExistence type="predicted"/>
<dbReference type="Proteomes" id="UP001150581">
    <property type="component" value="Unassembled WGS sequence"/>
</dbReference>
<reference evidence="1" key="1">
    <citation type="submission" date="2022-07" db="EMBL/GenBank/DDBJ databases">
        <title>Phylogenomic reconstructions and comparative analyses of Kickxellomycotina fungi.</title>
        <authorList>
            <person name="Reynolds N.K."/>
            <person name="Stajich J.E."/>
            <person name="Barry K."/>
            <person name="Grigoriev I.V."/>
            <person name="Crous P."/>
            <person name="Smith M.E."/>
        </authorList>
    </citation>
    <scope>NUCLEOTIDE SEQUENCE</scope>
    <source>
        <strain evidence="1">Benny 63K</strain>
    </source>
</reference>